<sequence>MVFAQFALLALARHMWNIFSSWSQLLIQNHHMYHMFPNEII</sequence>
<name>A0A0A9GJR8_ARUDO</name>
<proteinExistence type="predicted"/>
<protein>
    <submittedName>
        <fullName evidence="1">Uncharacterized protein</fullName>
    </submittedName>
</protein>
<dbReference type="EMBL" id="GBRH01176963">
    <property type="protein sequence ID" value="JAE20933.1"/>
    <property type="molecule type" value="Transcribed_RNA"/>
</dbReference>
<accession>A0A0A9GJR8</accession>
<dbReference type="AlphaFoldDB" id="A0A0A9GJR8"/>
<organism evidence="1">
    <name type="scientific">Arundo donax</name>
    <name type="common">Giant reed</name>
    <name type="synonym">Donax arundinaceus</name>
    <dbReference type="NCBI Taxonomy" id="35708"/>
    <lineage>
        <taxon>Eukaryota</taxon>
        <taxon>Viridiplantae</taxon>
        <taxon>Streptophyta</taxon>
        <taxon>Embryophyta</taxon>
        <taxon>Tracheophyta</taxon>
        <taxon>Spermatophyta</taxon>
        <taxon>Magnoliopsida</taxon>
        <taxon>Liliopsida</taxon>
        <taxon>Poales</taxon>
        <taxon>Poaceae</taxon>
        <taxon>PACMAD clade</taxon>
        <taxon>Arundinoideae</taxon>
        <taxon>Arundineae</taxon>
        <taxon>Arundo</taxon>
    </lineage>
</organism>
<evidence type="ECO:0000313" key="1">
    <source>
        <dbReference type="EMBL" id="JAE20933.1"/>
    </source>
</evidence>
<reference evidence="1" key="1">
    <citation type="submission" date="2014-09" db="EMBL/GenBank/DDBJ databases">
        <authorList>
            <person name="Magalhaes I.L.F."/>
            <person name="Oliveira U."/>
            <person name="Santos F.R."/>
            <person name="Vidigal T.H.D.A."/>
            <person name="Brescovit A.D."/>
            <person name="Santos A.J."/>
        </authorList>
    </citation>
    <scope>NUCLEOTIDE SEQUENCE</scope>
    <source>
        <tissue evidence="1">Shoot tissue taken approximately 20 cm above the soil surface</tissue>
    </source>
</reference>
<reference evidence="1" key="2">
    <citation type="journal article" date="2015" name="Data Brief">
        <title>Shoot transcriptome of the giant reed, Arundo donax.</title>
        <authorList>
            <person name="Barrero R.A."/>
            <person name="Guerrero F.D."/>
            <person name="Moolhuijzen P."/>
            <person name="Goolsby J.A."/>
            <person name="Tidwell J."/>
            <person name="Bellgard S.E."/>
            <person name="Bellgard M.I."/>
        </authorList>
    </citation>
    <scope>NUCLEOTIDE SEQUENCE</scope>
    <source>
        <tissue evidence="1">Shoot tissue taken approximately 20 cm above the soil surface</tissue>
    </source>
</reference>